<feature type="domain" description="Reelin" evidence="2">
    <location>
        <begin position="18"/>
        <end position="184"/>
    </location>
</feature>
<keyword evidence="1" id="KW-0732">Signal</keyword>
<dbReference type="InterPro" id="IPR002861">
    <property type="entry name" value="Reeler_dom"/>
</dbReference>
<dbReference type="EnsemblMetazoa" id="XM_030983249">
    <property type="protein sequence ID" value="XP_030839109"/>
    <property type="gene ID" value="LOC584069"/>
</dbReference>
<dbReference type="Proteomes" id="UP000007110">
    <property type="component" value="Unassembled WGS sequence"/>
</dbReference>
<dbReference type="OrthoDB" id="2419613at2759"/>
<feature type="chain" id="PRO_5029760541" description="Reelin domain-containing protein" evidence="1">
    <location>
        <begin position="24"/>
        <end position="215"/>
    </location>
</feature>
<dbReference type="InterPro" id="IPR051237">
    <property type="entry name" value="Ferric-chelate_Red/DefProt"/>
</dbReference>
<dbReference type="Gene3D" id="2.60.40.4060">
    <property type="entry name" value="Reeler domain"/>
    <property type="match status" value="1"/>
</dbReference>
<dbReference type="AlphaFoldDB" id="A0A7M7NNB2"/>
<dbReference type="CDD" id="cd08544">
    <property type="entry name" value="Reeler"/>
    <property type="match status" value="1"/>
</dbReference>
<name>A0A7M7NNB2_STRPU</name>
<dbReference type="PROSITE" id="PS51019">
    <property type="entry name" value="REELIN"/>
    <property type="match status" value="1"/>
</dbReference>
<proteinExistence type="predicted"/>
<feature type="signal peptide" evidence="1">
    <location>
        <begin position="1"/>
        <end position="23"/>
    </location>
</feature>
<dbReference type="KEGG" id="spu:584069"/>
<evidence type="ECO:0000313" key="3">
    <source>
        <dbReference type="EnsemblMetazoa" id="XP_030839109"/>
    </source>
</evidence>
<dbReference type="OMA" id="DNAWSHK"/>
<keyword evidence="4" id="KW-1185">Reference proteome</keyword>
<sequence>MLYAAPFVLVVAVLNALQMLVEAYPGGPPLSACISMVPTGHGASTLTGTTPFSITTNTTFYTAGENIEVTISGARFVGFFVQARRRDSGSDTNTAVGTITPGNTNIGKTLDCGGGTDNAWSHKTNAAKTSESAIWTAPTDDKGTIAFRATIVQGPSSDRYWTGVYSANLPYGSPPDDTGDMSGPTTDPTTGSGHVVYGSSLLILLVSFTVAAMNN</sequence>
<dbReference type="RefSeq" id="XP_030839109.1">
    <property type="nucleotide sequence ID" value="XM_030983249.1"/>
</dbReference>
<protein>
    <recommendedName>
        <fullName evidence="2">Reelin domain-containing protein</fullName>
    </recommendedName>
</protein>
<dbReference type="PANTHER" id="PTHR45828:SF45">
    <property type="entry name" value="REELIN DOMAIN-CONTAINING PROTEIN"/>
    <property type="match status" value="1"/>
</dbReference>
<dbReference type="GO" id="GO:0016020">
    <property type="term" value="C:membrane"/>
    <property type="evidence" value="ECO:0000318"/>
    <property type="project" value="GO_Central"/>
</dbReference>
<evidence type="ECO:0000313" key="4">
    <source>
        <dbReference type="Proteomes" id="UP000007110"/>
    </source>
</evidence>
<evidence type="ECO:0000256" key="1">
    <source>
        <dbReference type="SAM" id="SignalP"/>
    </source>
</evidence>
<accession>A0A7M7NNB2</accession>
<dbReference type="InParanoid" id="A0A7M7NNB2"/>
<organism evidence="3 4">
    <name type="scientific">Strongylocentrotus purpuratus</name>
    <name type="common">Purple sea urchin</name>
    <dbReference type="NCBI Taxonomy" id="7668"/>
    <lineage>
        <taxon>Eukaryota</taxon>
        <taxon>Metazoa</taxon>
        <taxon>Echinodermata</taxon>
        <taxon>Eleutherozoa</taxon>
        <taxon>Echinozoa</taxon>
        <taxon>Echinoidea</taxon>
        <taxon>Euechinoidea</taxon>
        <taxon>Echinacea</taxon>
        <taxon>Camarodonta</taxon>
        <taxon>Echinidea</taxon>
        <taxon>Strongylocentrotidae</taxon>
        <taxon>Strongylocentrotus</taxon>
    </lineage>
</organism>
<dbReference type="InterPro" id="IPR042307">
    <property type="entry name" value="Reeler_sf"/>
</dbReference>
<reference evidence="3" key="2">
    <citation type="submission" date="2021-01" db="UniProtKB">
        <authorList>
            <consortium name="EnsemblMetazoa"/>
        </authorList>
    </citation>
    <scope>IDENTIFICATION</scope>
</reference>
<reference evidence="4" key="1">
    <citation type="submission" date="2015-02" db="EMBL/GenBank/DDBJ databases">
        <title>Genome sequencing for Strongylocentrotus purpuratus.</title>
        <authorList>
            <person name="Murali S."/>
            <person name="Liu Y."/>
            <person name="Vee V."/>
            <person name="English A."/>
            <person name="Wang M."/>
            <person name="Skinner E."/>
            <person name="Han Y."/>
            <person name="Muzny D.M."/>
            <person name="Worley K.C."/>
            <person name="Gibbs R.A."/>
        </authorList>
    </citation>
    <scope>NUCLEOTIDE SEQUENCE</scope>
</reference>
<dbReference type="GeneID" id="584069"/>
<dbReference type="PANTHER" id="PTHR45828">
    <property type="entry name" value="CYTOCHROME B561/FERRIC REDUCTASE TRANSMEMBRANE"/>
    <property type="match status" value="1"/>
</dbReference>
<dbReference type="Pfam" id="PF02014">
    <property type="entry name" value="Reeler"/>
    <property type="match status" value="1"/>
</dbReference>
<evidence type="ECO:0000259" key="2">
    <source>
        <dbReference type="PROSITE" id="PS51019"/>
    </source>
</evidence>